<dbReference type="InterPro" id="IPR013083">
    <property type="entry name" value="Znf_RING/FYVE/PHD"/>
</dbReference>
<dbReference type="GO" id="GO:0008270">
    <property type="term" value="F:zinc ion binding"/>
    <property type="evidence" value="ECO:0007669"/>
    <property type="project" value="UniProtKB-KW"/>
</dbReference>
<accession>A0A1X7UEY5</accession>
<dbReference type="GO" id="GO:0004842">
    <property type="term" value="F:ubiquitin-protein transferase activity"/>
    <property type="evidence" value="ECO:0007669"/>
    <property type="project" value="InterPro"/>
</dbReference>
<dbReference type="GO" id="GO:0016887">
    <property type="term" value="F:ATP hydrolysis activity"/>
    <property type="evidence" value="ECO:0007669"/>
    <property type="project" value="InterPro"/>
</dbReference>
<evidence type="ECO:0000256" key="7">
    <source>
        <dbReference type="PROSITE-ProRule" id="PRU00175"/>
    </source>
</evidence>
<proteinExistence type="predicted"/>
<dbReference type="Gene3D" id="3.30.40.10">
    <property type="entry name" value="Zinc/RING finger domain, C3HC4 (zinc finger)"/>
    <property type="match status" value="1"/>
</dbReference>
<dbReference type="CDD" id="cd00009">
    <property type="entry name" value="AAA"/>
    <property type="match status" value="1"/>
</dbReference>
<dbReference type="InParanoid" id="A0A1X7UEY5"/>
<dbReference type="Pfam" id="PF20173">
    <property type="entry name" value="ZnF_RZ-type"/>
    <property type="match status" value="1"/>
</dbReference>
<evidence type="ECO:0000256" key="4">
    <source>
        <dbReference type="ARBA" id="ARBA00022771"/>
    </source>
</evidence>
<dbReference type="InterPro" id="IPR027417">
    <property type="entry name" value="P-loop_NTPase"/>
</dbReference>
<dbReference type="GO" id="GO:0005737">
    <property type="term" value="C:cytoplasm"/>
    <property type="evidence" value="ECO:0007669"/>
    <property type="project" value="UniProtKB-SubCell"/>
</dbReference>
<dbReference type="SUPFAM" id="SSF57850">
    <property type="entry name" value="RING/U-box"/>
    <property type="match status" value="1"/>
</dbReference>
<dbReference type="PROSITE" id="PS50089">
    <property type="entry name" value="ZF_RING_2"/>
    <property type="match status" value="1"/>
</dbReference>
<keyword evidence="3" id="KW-0479">Metal-binding</keyword>
<evidence type="ECO:0000256" key="3">
    <source>
        <dbReference type="ARBA" id="ARBA00022723"/>
    </source>
</evidence>
<evidence type="ECO:0000256" key="6">
    <source>
        <dbReference type="ARBA" id="ARBA00022859"/>
    </source>
</evidence>
<dbReference type="EnsemblMetazoa" id="Aqu2.1.26524_001">
    <property type="protein sequence ID" value="Aqu2.1.26524_001"/>
    <property type="gene ID" value="Aqu2.1.26524"/>
</dbReference>
<dbReference type="SUPFAM" id="SSF52540">
    <property type="entry name" value="P-loop containing nucleoside triphosphate hydrolases"/>
    <property type="match status" value="2"/>
</dbReference>
<dbReference type="InterPro" id="IPR001841">
    <property type="entry name" value="Znf_RING"/>
</dbReference>
<keyword evidence="6" id="KW-0391">Immunity</keyword>
<dbReference type="InterPro" id="IPR046439">
    <property type="entry name" value="ZF_RZ_dom"/>
</dbReference>
<dbReference type="Gene3D" id="3.40.50.300">
    <property type="entry name" value="P-loop containing nucleotide triphosphate hydrolases"/>
    <property type="match status" value="1"/>
</dbReference>
<keyword evidence="2" id="KW-0963">Cytoplasm</keyword>
<feature type="domain" description="RZ-type" evidence="9">
    <location>
        <begin position="3717"/>
        <end position="3793"/>
    </location>
</feature>
<evidence type="ECO:0000256" key="2">
    <source>
        <dbReference type="ARBA" id="ARBA00022490"/>
    </source>
</evidence>
<protein>
    <submittedName>
        <fullName evidence="10">Uncharacterized protein</fullName>
    </submittedName>
</protein>
<reference evidence="10" key="1">
    <citation type="submission" date="2017-05" db="UniProtKB">
        <authorList>
            <consortium name="EnsemblMetazoa"/>
        </authorList>
    </citation>
    <scope>IDENTIFICATION</scope>
</reference>
<evidence type="ECO:0000259" key="9">
    <source>
        <dbReference type="PROSITE" id="PS51981"/>
    </source>
</evidence>
<sequence length="4450" mass="511995">MSRAFVLLCPYKDMFIYSRDYPEMVPLICWKVGYICLDEIAFTENDEIEELTRGLQCLINPLRQLDCSKEEIKLCFKGANKIVRKFVNESIADSTLFRASVQLFLTVLDKFQALDDQGFLETSMKQLSGLIFRWMEIAHGQNLLLGEIMLELGDWSSIYSFSQKNFITTCNSVLSQRLSKIDIEKKTNILSTSDLHPEVTSALLNSILQSVKDIEDKESSEVLASLKGGSPTEVSQILGAILSSMYPTFIVSFASLFTTSWVITMEIYYETILVSTGPLSTQEEQIGRSLCEQARNYLHNFFKDLASRQITPSQIEDIQNAGEIPKTLEIVKDFLLLRMFSDFKVTAKELEKEIRSYKSFTERNKKLQHFAHTFSEFSEEEATRIKQELKNDYTRTPVNLLWQYIGDEVTYKFCHIDIPQEVIEEVFRLTNHEEISSKVFAKVFLKWKGEYLLKHKNSTSNFKDAVEELWRPMFKEFKKDLGLLHNGLQLPLKKVEYLFNDISDKVTLNKELKKWCCAVNEPDENWIRDAAQKILDYQELCRYSYSAQTLMQLKKTLGLTGDFNAIEALLPKEGLENADDVTLATVESTAAETADILKDIADVPHRRACLETFCSCMSLVEWVRSVALNLGQLQNVVQVANQTMDGDLVKQLLQDLLKFGSAFAPLIYEVDQKESCEALINRCKAMWPLIDERQNLMKITASCTARLGELKRVEESLSDFQKSNVEQMDSINTRGIYYIEAIPGRIIHSPDDAVCLRMRLAQDQTEQQKIFRLDDLRELQSKLVLVAAENADKVNKFIETLSKIEGIALLLIQLQEAGLMDYTHFHLVCGCSEYKKSDFDATIDSMDKDLKNWQKSVEKYRKQYPHLNYYTSQQLLDLRKELGKLKKNPESVASHSLKQLLLSVTPNPSNDHILSSLHNAVKTMNKNMTPLGMPAQNRNIFANKSALPAFDLGSLSDERKEVLKALRDDYEFKISLILAAFSELEEDADEDEVREWCEENEHKYKDEEDVELSTIMNVDTDEEDAISEDNPLVLELLEEEYSLEIAIEAVRKAKQNLQIAREIASDLHVGRYTEANPTNNEHEWSATKYSQVPLSVKMEVEKGEYLDFVELGEFLKELAYQEVSVSFEKRHVHSTLVEEGKINLLAIDAASTWKALLFLYMADQKKPLPTHEEVLICTRDTTVEEVTLLWHRAVNDEEKKRLFCLVNADQLPFSVSEKALDNLEVIIQGSKNFRIVVLINAKDQARNHLASRLSLYLRKFPKLPSDDDIAKYISAHIDLQVSSDIKASSDQERQTLISLNKNVHIVASRCTGMGKTLRVKRMAEMITTINSSEKPSYVNVPIHGPEVSVRHVLELMEECKQDPTDAYPQLIHFNIAQDMIEQIDWLLFKIIVLGGLDDEHGNIWRRVEKQVCVVECTLTKLDLESSDDMPSEEVLPSVYSLLSYFPQTICELPNKVQDNPKSNLFVSMDEHVFKEESVQRVYQYLRRMKANQDLDQFKLTHLKKPEGTGKECLECLLEYTLSKSIEPSWSDIRNFIQFLNAHLYDCEQSPYCSVDDFKGFKKFIVKFSILMAKEFTEPSISDSVKSQNDDISKKWDACSHPYLFFNQDGYTMTFLGLWVDEDGNLLDYNNKQVIEHKFMDKTLRNVLHHNAVCFQEDYRSWDKQKMILKLIRVLGIPEIKKGNELDLEKIDSDSTYVLTVDNLMKMLAIHMKFRCGIPVIMIGETGCGKTRLLRYLCEMQDKAFKSKTLICLKVHGGINADRIYSEVESAAKLAIENKGKCNYTVLFFDEVNTTEALGLIKEVICDRTLNGKAVIPEELKFAAACNPYRIHDDETIKSLQKAGLGFYLKDGEKTPKLGQLPLRKLVYRVLPLPESMYRYVYDFGTVTGKTENEYIEKIVKNQLSGCKCISSQLEAIQTFVEHVLCECQAFMREQKNECKYVSLRDVVRAMILFKWFLEKLCSVDIIKKKLTEQILNDETIDQDNYQELNDITRALIYSVSVCYYARLTDREPFLERIIKCFINEYKLPGSTDQENISFFVNEINRIQNVFLIAMNIPSNIAHNAALRENIFMMVVCIENRLPLFIVGKPGSSKSLAKSIVSNSMQGRYSSNELLQHLKQVQIFPYQCNQFSTTKSLIDVFEEAMNFQKSQDTAKFASVVVLEEIGLAEDAPGLPLKVLHPYLEDGTSGADPYAMDIKPEERVAFIGISNWALDPAKMNRGIMVTRCPPEPQELIKSAYGIANMVKDDNLRSELTKSFDALAEMYQKICVKQEEGENSDKDEAREFFGLRDFYTLIKMICWKCIDKDAPPSSEDYRRIILRNFSGHTKIDPLEELPNPDLLIEMKGTESEALEIVKESVQPLKIQTNEDLPKQENRYLLYITENQSALQILQNKLLTKDEKLFVFYGSSFPKDTEYTQVCVNINKIKVCMEKGIPVVLLNYEQIYESLYDVLNQCYTELPTGRYVDLGLRSYRIKCRVDPNFRLIIIAERDRVFKQFPAALINRLEKHFVVSNTILTPQQKVLAKKIRKWVDEFANVEHNGKRFLASDSFVGFQEDTPSSVVLHVSNIKEQDEKEVYNDSIAFLLQTASIDAVTRLKSNSAKCDTMTKDWAFRVFFEEQQHFSMIQFLFSAIEKSGEDGAMIQITTFGPLLTQNYIATLAQGLGINSIKIFQLSDFHTEMDFSNDIKTVYASEYEEKKLLIVQCEYGEKKTDLIACARHRLMDEGQRITISGVTHVVFIIQLPRVAGGTSFASFQGGSWICTHIDELTCHSGVKQVLQCAISEPLHKFFHMLIEKKDEVPDEFNVGERVRDNVQVSVSMIISVGTYQQMEYVIELLLQLISNNFNTQDVSVNFTSCLLMRIEDLLQQRDDLLPNPNNWAIDAAMDRSKLQASFTLVNSIKKAIDTQLQRILAYIISCINKNNNLNLLKSDNGCLKILWVSLFSNSSFLPFDYDTIATTTIPSININGRNYSCKFPFSWEIIDQVNAAFGTVLHKSGLNEGDKQKTFQDLVESTTNQAFVKHVEKLPSEDALLFYNCYLHDFIKNLVLPFSEEAIESVHEILFKVLREIVIIFEPLAASEEPFPLINTITAVHLAYSIIEQEIFWLAELSEGLPELPNILKDRELLSSGKTVFHFKAVECVIDQILPHKVDWKDDEAVNYFILNFHSSKSAVETILYLKGHDDISTELLLDLRSKWQALMSIVLFAEHIIAPLMPNITLTTSKFTILKRYSNVNCFFTRQEQANCQLCKSTLKVTDIIYIPCEKSHMFCEKCFNDSVEKRGPRCPSCDTPIPRKRAKDFSIPENKRKEYEQLKQVQQYCLDFFMELVSQCCFSPIAPENPTDDFYKALLGIVTDTAHEDYKNLFPFEEDYTHGCPIARSVLLQLLLEYNPIEVQKKLQEYQNYVKKTFGSEYITDDQELTLLCIKSLEDGLHKTRAKKECIDDELNFGIQCLNDALTLLTDGDHFKEYQDNLSVEFMQCIANVRFGMCFAVDIFHQYYCFGSDKRNQLPRVTKEKLEELHKSIQDIIGKGVLKEPHQFFVKQFVRRFGFPYLSELGKLAQFKWLNLEKTETFDGFVVCGKEYTTLRAKWIFTTASFTENDLVEDLEKDESKTIFNKIASSLVFYRHIASDSSNTTALGHKDLFCSHQKTQKLLSHVFNDGYFVTAVIFNPREPKTANSIAAVVVQWISVLETRIDSSLFAPFKDILLQTANAKEMYWPTMDDNILDIVVDATAGTTDTWWKCPNGHDYFVQNCGRQVVGDVQKCFCGAEIGGKSYNVAKEGNVKIEKSGTELTKTGHVLDHPNARSTDPVPQRDLSPFSNCIIRFLVNATCVWIASSNNKAACQMLFDVTLTSEPIELHQLLNYFWHHLELDIQTLRRATQHSFDDCILLLHTIVHNMLRGNYETIIDFDIKLLSRKDRQCWENKFNQIVIKPNIEVQTEKGKDYLIDQHIERGRQLIIEDSNLDHRALLQMVYETVPITSNSIMPHLWIYRPLITIDHVSLSLEKDTESADLRILRQFLKQVKLLEALACLPDIIRLQQFLYEMCHLRIDETEVDQSLEEYIRKGLMRTHKQQKLLAQAENLCTAWNKVKNELPSLMSVAVPKECISVEMSLKQPLEFFIPMRQGKGVCSLALTSYLAKLQNDFIDFSWEKLKVKSIRGKRHIPSHKIQDCHMISFKDQLSHVIFSHCKYSLKAGHGADIKYDFPALEKHILDRFVRGRPLITCDIPLVSYRSDVLDAVIFRQIRRNIPQENLPQREKAVILNDLQKTQRVQQCIDTVNVALGFIQHTRSNSQLLMKRFMSSLKMEGKLPKLVEERCELRHAISLWRLVNVEQAKQITNGNEDPFPNINDVFKERLDDKLKEVLQIALGTYDMDQFLEVFYEFIVTQVKSRREYEADDELIEAYIDVCDYFDLERITSFAEKFPKEFSLKHVTEIWKYAVKYQREQIAKQL</sequence>
<evidence type="ECO:0000256" key="1">
    <source>
        <dbReference type="ARBA" id="ARBA00004496"/>
    </source>
</evidence>
<evidence type="ECO:0000256" key="5">
    <source>
        <dbReference type="ARBA" id="ARBA00022833"/>
    </source>
</evidence>
<evidence type="ECO:0000259" key="8">
    <source>
        <dbReference type="PROSITE" id="PS50089"/>
    </source>
</evidence>
<dbReference type="PANTHER" id="PTHR22605:SF16">
    <property type="entry name" value="E3 UBIQUITIN-PROTEIN LIGASE RNF213"/>
    <property type="match status" value="1"/>
</dbReference>
<comment type="subcellular location">
    <subcellularLocation>
        <location evidence="1">Cytoplasm</location>
    </subcellularLocation>
</comment>
<dbReference type="PROSITE" id="PS51981">
    <property type="entry name" value="ZF_RZ"/>
    <property type="match status" value="1"/>
</dbReference>
<dbReference type="OrthoDB" id="2423195at2759"/>
<dbReference type="PANTHER" id="PTHR22605">
    <property type="entry name" value="RZ-TYPE DOMAIN-CONTAINING PROTEIN"/>
    <property type="match status" value="1"/>
</dbReference>
<dbReference type="InterPro" id="IPR031248">
    <property type="entry name" value="RNF213"/>
</dbReference>
<feature type="domain" description="RING-type" evidence="8">
    <location>
        <begin position="3243"/>
        <end position="3286"/>
    </location>
</feature>
<keyword evidence="5" id="KW-0862">Zinc</keyword>
<keyword evidence="4 7" id="KW-0863">Zinc-finger</keyword>
<organism evidence="10">
    <name type="scientific">Amphimedon queenslandica</name>
    <name type="common">Sponge</name>
    <dbReference type="NCBI Taxonomy" id="400682"/>
    <lineage>
        <taxon>Eukaryota</taxon>
        <taxon>Metazoa</taxon>
        <taxon>Porifera</taxon>
        <taxon>Demospongiae</taxon>
        <taxon>Heteroscleromorpha</taxon>
        <taxon>Haplosclerida</taxon>
        <taxon>Niphatidae</taxon>
        <taxon>Amphimedon</taxon>
    </lineage>
</organism>
<name>A0A1X7UEY5_AMPQE</name>
<dbReference type="GO" id="GO:0002376">
    <property type="term" value="P:immune system process"/>
    <property type="evidence" value="ECO:0007669"/>
    <property type="project" value="UniProtKB-KW"/>
</dbReference>
<evidence type="ECO:0000313" key="10">
    <source>
        <dbReference type="EnsemblMetazoa" id="Aqu2.1.26524_001"/>
    </source>
</evidence>